<dbReference type="OrthoDB" id="407410at2759"/>
<dbReference type="InterPro" id="IPR042042">
    <property type="entry name" value="Tip20p_domB"/>
</dbReference>
<keyword evidence="1" id="KW-0175">Coiled coil</keyword>
<dbReference type="GO" id="GO:0006890">
    <property type="term" value="P:retrograde vesicle-mediated transport, Golgi to endoplasmic reticulum"/>
    <property type="evidence" value="ECO:0007669"/>
    <property type="project" value="InterPro"/>
</dbReference>
<evidence type="ECO:0000313" key="3">
    <source>
        <dbReference type="Proteomes" id="UP000189580"/>
    </source>
</evidence>
<dbReference type="GO" id="GO:0060628">
    <property type="term" value="P:regulation of ER to Golgi vesicle-mediated transport"/>
    <property type="evidence" value="ECO:0007669"/>
    <property type="project" value="TreeGrafter"/>
</dbReference>
<feature type="coiled-coil region" evidence="1">
    <location>
        <begin position="14"/>
        <end position="67"/>
    </location>
</feature>
<dbReference type="RefSeq" id="XP_018735529.1">
    <property type="nucleotide sequence ID" value="XM_018878202.1"/>
</dbReference>
<dbReference type="Gene3D" id="1.20.58.1420">
    <property type="entry name" value="Dsl1p vesicle tethering complex, Tip20p subunit, domain B"/>
    <property type="match status" value="1"/>
</dbReference>
<dbReference type="Pfam" id="PF04437">
    <property type="entry name" value="RINT1_TIP1"/>
    <property type="match status" value="1"/>
</dbReference>
<accession>A0A167DLS7</accession>
<gene>
    <name evidence="2" type="ORF">AWJ20_1330</name>
</gene>
<dbReference type="PANTHER" id="PTHR13520:SF0">
    <property type="entry name" value="RAD50-INTERACTING PROTEIN 1"/>
    <property type="match status" value="1"/>
</dbReference>
<dbReference type="GeneID" id="30033121"/>
<evidence type="ECO:0000313" key="2">
    <source>
        <dbReference type="EMBL" id="ANB13052.1"/>
    </source>
</evidence>
<sequence length="761" mass="86615">MSIQAYLDSTFSSFEDLKAKVDAESARLKSEETALAGLLDSERATARAQAQESVSELKAYIKQLSSDIKDHKPPPELLKSASLPPDLLQKLNGVKSLLHAKIVVSQLRELQSASNELKQVLAGNNAKSVESVGVLELYNKVACLIEELEANESKHFQLDKLKSPGSAESQSPKLKVIDKLVSRSFAYVNDNVLDVVANGTKDKLRTCLEEHGWPNEDAFGSSNPAAVIEFQNLFINVLKTEYLGKAIKSHNNPLPPVISAFTLLVEAEVLRFNFHFESDKATNRVDKPEWMFSWVANTIDNHKNFLMNILQPALISVPRFHDRIAVHEFITALLPVVYNKLANTVQELAKTIISNEVTSNSYLLSHLVHEIVSFDELLKERYYFTPYNLPNWNGLAGDVLTEECFKVWLDTEKKIALQRYQEILDMPNSWEIDWDIGEGTKPTISAINIKDLFESVTEQYSALRKIRYRLRFLLEIQIHILDKFYIRLSESISAFESMTSSLSRAVGGVSAEDKKLVSGVDGLERLCRIYGSLSYIISALGEWGEDLFFLDLWEHVSKVSSKDRHKDSHSNENQETLFDETIHSYLEKKQKVYSIISGHVRKELRQSLQECYQYSEWTFEDDNTSGDRSITPKLVRPIQSLSTLLTFLRRFFSANDYSRFSGLYGAELSRYIWDNVIQVNRFTVTGANQLQRDVNEMWTAWLLPRDKSLRRLEEACSVLVATSKETQRIISDESTVDIKQKLGLSVLTPADIRSIIPRRKH</sequence>
<dbReference type="PROSITE" id="PS51386">
    <property type="entry name" value="RINT1_TIP20"/>
    <property type="match status" value="1"/>
</dbReference>
<reference evidence="2 3" key="1">
    <citation type="submission" date="2016-02" db="EMBL/GenBank/DDBJ databases">
        <title>Complete genome sequence and transcriptome regulation of the pentose utilising yeast Sugiyamaella lignohabitans.</title>
        <authorList>
            <person name="Bellasio M."/>
            <person name="Peymann A."/>
            <person name="Valli M."/>
            <person name="Sipitzky M."/>
            <person name="Graf A."/>
            <person name="Sauer M."/>
            <person name="Marx H."/>
            <person name="Mattanovich D."/>
        </authorList>
    </citation>
    <scope>NUCLEOTIDE SEQUENCE [LARGE SCALE GENOMIC DNA]</scope>
    <source>
        <strain evidence="2 3">CBS 10342</strain>
    </source>
</reference>
<name>A0A167DLS7_9ASCO</name>
<protein>
    <submittedName>
        <fullName evidence="2">Uncharacterized protein</fullName>
    </submittedName>
</protein>
<dbReference type="InterPro" id="IPR007528">
    <property type="entry name" value="RINT1_Tip20"/>
</dbReference>
<dbReference type="Proteomes" id="UP000189580">
    <property type="component" value="Chromosome a"/>
</dbReference>
<dbReference type="AlphaFoldDB" id="A0A167DLS7"/>
<dbReference type="GO" id="GO:0070939">
    <property type="term" value="C:Dsl1/NZR complex"/>
    <property type="evidence" value="ECO:0007669"/>
    <property type="project" value="InterPro"/>
</dbReference>
<dbReference type="PANTHER" id="PTHR13520">
    <property type="entry name" value="RAD50-INTERACTING PROTEIN 1 RINT-1"/>
    <property type="match status" value="1"/>
</dbReference>
<dbReference type="EMBL" id="CP014501">
    <property type="protein sequence ID" value="ANB13052.1"/>
    <property type="molecule type" value="Genomic_DNA"/>
</dbReference>
<organism evidence="2 3">
    <name type="scientific">Sugiyamaella lignohabitans</name>
    <dbReference type="NCBI Taxonomy" id="796027"/>
    <lineage>
        <taxon>Eukaryota</taxon>
        <taxon>Fungi</taxon>
        <taxon>Dikarya</taxon>
        <taxon>Ascomycota</taxon>
        <taxon>Saccharomycotina</taxon>
        <taxon>Dipodascomycetes</taxon>
        <taxon>Dipodascales</taxon>
        <taxon>Trichomonascaceae</taxon>
        <taxon>Sugiyamaella</taxon>
    </lineage>
</organism>
<evidence type="ECO:0000256" key="1">
    <source>
        <dbReference type="SAM" id="Coils"/>
    </source>
</evidence>
<proteinExistence type="predicted"/>
<dbReference type="InterPro" id="IPR042044">
    <property type="entry name" value="EXOC6PINT-1/Sec15/Tip20_C_dom2"/>
</dbReference>
<keyword evidence="3" id="KW-1185">Reference proteome</keyword>
<dbReference type="KEGG" id="slb:AWJ20_1330"/>
<dbReference type="GO" id="GO:0006888">
    <property type="term" value="P:endoplasmic reticulum to Golgi vesicle-mediated transport"/>
    <property type="evidence" value="ECO:0007669"/>
    <property type="project" value="InterPro"/>
</dbReference>
<dbReference type="Gene3D" id="1.20.58.670">
    <property type="entry name" value="Dsl1p vesicle tethering complex, Tip20p subunit, domain D"/>
    <property type="match status" value="1"/>
</dbReference>